<evidence type="ECO:0000313" key="2">
    <source>
        <dbReference type="Proteomes" id="UP000593572"/>
    </source>
</evidence>
<comment type="caution">
    <text evidence="1">The sequence shown here is derived from an EMBL/GenBank/DDBJ whole genome shotgun (WGS) entry which is preliminary data.</text>
</comment>
<name>A0A7J8NGW1_9ROSI</name>
<evidence type="ECO:0000313" key="1">
    <source>
        <dbReference type="EMBL" id="MBA0576073.1"/>
    </source>
</evidence>
<keyword evidence="2" id="KW-1185">Reference proteome</keyword>
<dbReference type="EMBL" id="JABEZX010337313">
    <property type="protein sequence ID" value="MBA0576073.1"/>
    <property type="molecule type" value="Genomic_DNA"/>
</dbReference>
<proteinExistence type="predicted"/>
<reference evidence="1 2" key="1">
    <citation type="journal article" date="2019" name="Genome Biol. Evol.">
        <title>Insights into the evolution of the New World diploid cottons (Gossypium, subgenus Houzingenia) based on genome sequencing.</title>
        <authorList>
            <person name="Grover C.E."/>
            <person name="Arick M.A. 2nd"/>
            <person name="Thrash A."/>
            <person name="Conover J.L."/>
            <person name="Sanders W.S."/>
            <person name="Peterson D.G."/>
            <person name="Frelichowski J.E."/>
            <person name="Scheffler J.A."/>
            <person name="Scheffler B.E."/>
            <person name="Wendel J.F."/>
        </authorList>
    </citation>
    <scope>NUCLEOTIDE SEQUENCE [LARGE SCALE GENOMIC DNA]</scope>
    <source>
        <strain evidence="1">157</strain>
        <tissue evidence="1">Leaf</tissue>
    </source>
</reference>
<sequence>MEWITLLLLVVVKRRIEMRLRYVTQMNMEAWLGPIKIKNMKMEQTGDCCYDCPIF</sequence>
<dbReference type="AlphaFoldDB" id="A0A7J8NGW1"/>
<gene>
    <name evidence="1" type="ORF">Golob_027359</name>
</gene>
<organism evidence="1 2">
    <name type="scientific">Gossypium lobatum</name>
    <dbReference type="NCBI Taxonomy" id="34289"/>
    <lineage>
        <taxon>Eukaryota</taxon>
        <taxon>Viridiplantae</taxon>
        <taxon>Streptophyta</taxon>
        <taxon>Embryophyta</taxon>
        <taxon>Tracheophyta</taxon>
        <taxon>Spermatophyta</taxon>
        <taxon>Magnoliopsida</taxon>
        <taxon>eudicotyledons</taxon>
        <taxon>Gunneridae</taxon>
        <taxon>Pentapetalae</taxon>
        <taxon>rosids</taxon>
        <taxon>malvids</taxon>
        <taxon>Malvales</taxon>
        <taxon>Malvaceae</taxon>
        <taxon>Malvoideae</taxon>
        <taxon>Gossypium</taxon>
    </lineage>
</organism>
<accession>A0A7J8NGW1</accession>
<protein>
    <submittedName>
        <fullName evidence="1">Uncharacterized protein</fullName>
    </submittedName>
</protein>
<dbReference type="Proteomes" id="UP000593572">
    <property type="component" value="Unassembled WGS sequence"/>
</dbReference>